<sequence length="70" mass="8097">MSSRSMGRNLIFDNFGVSDCWVHRTDWVWQIISYSGISRLRYQPSNFASWVFGTVLNFTGSIKFQLGSQI</sequence>
<reference evidence="1 2" key="1">
    <citation type="submission" date="2021-06" db="EMBL/GenBank/DDBJ databases">
        <title>Caerostris extrusa draft genome.</title>
        <authorList>
            <person name="Kono N."/>
            <person name="Arakawa K."/>
        </authorList>
    </citation>
    <scope>NUCLEOTIDE SEQUENCE [LARGE SCALE GENOMIC DNA]</scope>
</reference>
<evidence type="ECO:0000313" key="1">
    <source>
        <dbReference type="EMBL" id="GIX81929.1"/>
    </source>
</evidence>
<organism evidence="1 2">
    <name type="scientific">Caerostris extrusa</name>
    <name type="common">Bark spider</name>
    <name type="synonym">Caerostris bankana</name>
    <dbReference type="NCBI Taxonomy" id="172846"/>
    <lineage>
        <taxon>Eukaryota</taxon>
        <taxon>Metazoa</taxon>
        <taxon>Ecdysozoa</taxon>
        <taxon>Arthropoda</taxon>
        <taxon>Chelicerata</taxon>
        <taxon>Arachnida</taxon>
        <taxon>Araneae</taxon>
        <taxon>Araneomorphae</taxon>
        <taxon>Entelegynae</taxon>
        <taxon>Araneoidea</taxon>
        <taxon>Araneidae</taxon>
        <taxon>Caerostris</taxon>
    </lineage>
</organism>
<comment type="caution">
    <text evidence="1">The sequence shown here is derived from an EMBL/GenBank/DDBJ whole genome shotgun (WGS) entry which is preliminary data.</text>
</comment>
<evidence type="ECO:0000313" key="2">
    <source>
        <dbReference type="Proteomes" id="UP001054945"/>
    </source>
</evidence>
<proteinExistence type="predicted"/>
<name>A0AAV4NET2_CAEEX</name>
<dbReference type="AlphaFoldDB" id="A0AAV4NET2"/>
<protein>
    <submittedName>
        <fullName evidence="1">Uncharacterized protein</fullName>
    </submittedName>
</protein>
<dbReference type="EMBL" id="BPLR01020728">
    <property type="protein sequence ID" value="GIX81929.1"/>
    <property type="molecule type" value="Genomic_DNA"/>
</dbReference>
<keyword evidence="2" id="KW-1185">Reference proteome</keyword>
<dbReference type="Proteomes" id="UP001054945">
    <property type="component" value="Unassembled WGS sequence"/>
</dbReference>
<gene>
    <name evidence="1" type="ORF">CEXT_50221</name>
</gene>
<accession>A0AAV4NET2</accession>